<reference evidence="9 10" key="1">
    <citation type="submission" date="2020-10" db="EMBL/GenBank/DDBJ databases">
        <title>Genome sequences of Pseudomonas isolates.</title>
        <authorList>
            <person name="Wessels L."/>
            <person name="Reich F."/>
            <person name="Hammerl J."/>
        </authorList>
    </citation>
    <scope>NUCLEOTIDE SEQUENCE [LARGE SCALE GENOMIC DNA]</scope>
    <source>
        <strain evidence="9 10">20-MO00624-0</strain>
    </source>
</reference>
<evidence type="ECO:0000256" key="2">
    <source>
        <dbReference type="ARBA" id="ARBA00009209"/>
    </source>
</evidence>
<comment type="catalytic activity">
    <reaction evidence="1">
        <text>Endohydrolysis of (1-&gt;4)-beta-D-glucosidic linkages in cellulose, lichenin and cereal beta-D-glucans.</text>
        <dbReference type="EC" id="3.2.1.4"/>
    </reaction>
</comment>
<dbReference type="SUPFAM" id="SSF48208">
    <property type="entry name" value="Six-hairpin glycosidases"/>
    <property type="match status" value="1"/>
</dbReference>
<evidence type="ECO:0000256" key="3">
    <source>
        <dbReference type="ARBA" id="ARBA00012601"/>
    </source>
</evidence>
<evidence type="ECO:0000256" key="7">
    <source>
        <dbReference type="ARBA" id="ARBA00023326"/>
    </source>
</evidence>
<dbReference type="EC" id="3.2.1.4" evidence="3"/>
<evidence type="ECO:0000256" key="6">
    <source>
        <dbReference type="ARBA" id="ARBA00023295"/>
    </source>
</evidence>
<dbReference type="RefSeq" id="WP_196122073.1">
    <property type="nucleotide sequence ID" value="NZ_JADMCD010000002.1"/>
</dbReference>
<dbReference type="InterPro" id="IPR008928">
    <property type="entry name" value="6-hairpin_glycosidase_sf"/>
</dbReference>
<proteinExistence type="inferred from homology"/>
<accession>A0ABS0FI51</accession>
<dbReference type="PRINTS" id="PR00735">
    <property type="entry name" value="GLHYDRLASE8"/>
</dbReference>
<keyword evidence="5" id="KW-0136">Cellulose degradation</keyword>
<gene>
    <name evidence="9" type="ORF">IRZ65_04895</name>
</gene>
<evidence type="ECO:0000313" key="9">
    <source>
        <dbReference type="EMBL" id="MBF8640017.1"/>
    </source>
</evidence>
<comment type="caution">
    <text evidence="9">The sequence shown here is derived from an EMBL/GenBank/DDBJ whole genome shotgun (WGS) entry which is preliminary data.</text>
</comment>
<evidence type="ECO:0000256" key="4">
    <source>
        <dbReference type="ARBA" id="ARBA00022801"/>
    </source>
</evidence>
<keyword evidence="10" id="KW-1185">Reference proteome</keyword>
<feature type="signal peptide" evidence="8">
    <location>
        <begin position="1"/>
        <end position="23"/>
    </location>
</feature>
<dbReference type="Gene3D" id="1.50.10.10">
    <property type="match status" value="1"/>
</dbReference>
<dbReference type="Pfam" id="PF01270">
    <property type="entry name" value="Glyco_hydro_8"/>
    <property type="match status" value="1"/>
</dbReference>
<dbReference type="InterPro" id="IPR002037">
    <property type="entry name" value="Glyco_hydro_8"/>
</dbReference>
<keyword evidence="8" id="KW-0732">Signal</keyword>
<evidence type="ECO:0000256" key="5">
    <source>
        <dbReference type="ARBA" id="ARBA00023001"/>
    </source>
</evidence>
<evidence type="ECO:0000256" key="8">
    <source>
        <dbReference type="SAM" id="SignalP"/>
    </source>
</evidence>
<dbReference type="Proteomes" id="UP000626180">
    <property type="component" value="Unassembled WGS sequence"/>
</dbReference>
<name>A0ABS0FI51_PSELU</name>
<sequence>MQVRTWRCVLLAVLCLASALASGEPLSCQQGWDIYQQRFVTVQGRVTDTGNQGISHSEGQGYAMLIAEANGDRRAFDRLWSWTKQTLQREDRLFSWRYDPKANPAVTDRNNASDGDLLIAWALQQAGERWQNPAYAKASKQIRDAIAAHLIQRDQGYTLLLPGLEGFKRPDGTVINLSYWIFPALQAFARIEPEGPWTALFQSGTQLLQAAQFGEAKLPSDWIALGADGTLKPAEGWPSRFGFDAVRVPLYGAWAELGKRGEWRAVSTFWHSKDPASPPAWVDLASGEVAPYAASWGVLGLRALLDGQPQSLQAEVLKQEDYYSSSLLMLSQIAQGNCGKAR</sequence>
<comment type="similarity">
    <text evidence="2">Belongs to the glycosyl hydrolase 8 (cellulase D) family.</text>
</comment>
<dbReference type="InterPro" id="IPR012341">
    <property type="entry name" value="6hp_glycosidase-like_sf"/>
</dbReference>
<feature type="chain" id="PRO_5045715899" description="cellulase" evidence="8">
    <location>
        <begin position="24"/>
        <end position="342"/>
    </location>
</feature>
<evidence type="ECO:0000256" key="1">
    <source>
        <dbReference type="ARBA" id="ARBA00000966"/>
    </source>
</evidence>
<evidence type="ECO:0000313" key="10">
    <source>
        <dbReference type="Proteomes" id="UP000626180"/>
    </source>
</evidence>
<protein>
    <recommendedName>
        <fullName evidence="3">cellulase</fullName>
        <ecNumber evidence="3">3.2.1.4</ecNumber>
    </recommendedName>
</protein>
<organism evidence="9 10">
    <name type="scientific">Pseudomonas luteola</name>
    <dbReference type="NCBI Taxonomy" id="47886"/>
    <lineage>
        <taxon>Bacteria</taxon>
        <taxon>Pseudomonadati</taxon>
        <taxon>Pseudomonadota</taxon>
        <taxon>Gammaproteobacteria</taxon>
        <taxon>Pseudomonadales</taxon>
        <taxon>Pseudomonadaceae</taxon>
        <taxon>Pseudomonas</taxon>
    </lineage>
</organism>
<keyword evidence="6" id="KW-0326">Glycosidase</keyword>
<keyword evidence="4" id="KW-0378">Hydrolase</keyword>
<keyword evidence="7" id="KW-0119">Carbohydrate metabolism</keyword>
<dbReference type="EMBL" id="JADMCD010000002">
    <property type="protein sequence ID" value="MBF8640017.1"/>
    <property type="molecule type" value="Genomic_DNA"/>
</dbReference>
<keyword evidence="7" id="KW-0624">Polysaccharide degradation</keyword>